<evidence type="ECO:0000313" key="7">
    <source>
        <dbReference type="Proteomes" id="UP000319210"/>
    </source>
</evidence>
<reference evidence="6 7" key="1">
    <citation type="submission" date="2019-06" db="EMBL/GenBank/DDBJ databases">
        <title>Whole genome shotgun sequence of Streptomyces cacaoi subsp. cacaoi NBRC 12748.</title>
        <authorList>
            <person name="Hosoyama A."/>
            <person name="Uohara A."/>
            <person name="Ohji S."/>
            <person name="Ichikawa N."/>
        </authorList>
    </citation>
    <scope>NUCLEOTIDE SEQUENCE [LARGE SCALE GENOMIC DNA]</scope>
    <source>
        <strain evidence="6 7">NBRC 12748</strain>
    </source>
</reference>
<evidence type="ECO:0000259" key="5">
    <source>
        <dbReference type="PROSITE" id="PS01124"/>
    </source>
</evidence>
<evidence type="ECO:0000256" key="2">
    <source>
        <dbReference type="ARBA" id="ARBA00023125"/>
    </source>
</evidence>
<gene>
    <name evidence="6" type="ORF">SCA03_21260</name>
</gene>
<dbReference type="GO" id="GO:0003700">
    <property type="term" value="F:DNA-binding transcription factor activity"/>
    <property type="evidence" value="ECO:0007669"/>
    <property type="project" value="InterPro"/>
</dbReference>
<sequence>MVAVGSQRRRHRTMPLHRLDVPAPHVLPFAIGTFDTIGPLSRAAYPHRHTFYELAYVTSGSGTHVVDLHRWPLRPPHLCVITPGQVHHWQQTDEIQGCVVLFDPAFLLAHPGDRALLRTLGRRPSLPLTGAHADRVEELLCGMRHEYRAEQREMLSVLQAYLHILLVHASRMPPDATHVPADDGPDPATAEGRAAALSGEFVRLLERSGPEAARTVRECAAELGVSAGYLTAAVRTATGRTPAQLIRHTQVLEAKRLLAGTQLPVRRVAREVGFADPAYFCRFFRREAGVSPGEFRRGAGTGAHGIHHGPGSLSIDPAGSPS</sequence>
<dbReference type="Proteomes" id="UP000319210">
    <property type="component" value="Unassembled WGS sequence"/>
</dbReference>
<feature type="domain" description="HTH araC/xylS-type" evidence="5">
    <location>
        <begin position="199"/>
        <end position="298"/>
    </location>
</feature>
<dbReference type="Gene3D" id="1.10.10.60">
    <property type="entry name" value="Homeodomain-like"/>
    <property type="match status" value="1"/>
</dbReference>
<keyword evidence="1" id="KW-0805">Transcription regulation</keyword>
<evidence type="ECO:0000256" key="3">
    <source>
        <dbReference type="ARBA" id="ARBA00023163"/>
    </source>
</evidence>
<dbReference type="PROSITE" id="PS01124">
    <property type="entry name" value="HTH_ARAC_FAMILY_2"/>
    <property type="match status" value="1"/>
</dbReference>
<evidence type="ECO:0000256" key="4">
    <source>
        <dbReference type="SAM" id="MobiDB-lite"/>
    </source>
</evidence>
<dbReference type="PANTHER" id="PTHR43280:SF32">
    <property type="entry name" value="TRANSCRIPTIONAL REGULATORY PROTEIN"/>
    <property type="match status" value="1"/>
</dbReference>
<dbReference type="InterPro" id="IPR018062">
    <property type="entry name" value="HTH_AraC-typ_CS"/>
</dbReference>
<dbReference type="InterPro" id="IPR009057">
    <property type="entry name" value="Homeodomain-like_sf"/>
</dbReference>
<dbReference type="Pfam" id="PF12833">
    <property type="entry name" value="HTH_18"/>
    <property type="match status" value="1"/>
</dbReference>
<comment type="caution">
    <text evidence="6">The sequence shown here is derived from an EMBL/GenBank/DDBJ whole genome shotgun (WGS) entry which is preliminary data.</text>
</comment>
<dbReference type="PROSITE" id="PS00041">
    <property type="entry name" value="HTH_ARAC_FAMILY_1"/>
    <property type="match status" value="1"/>
</dbReference>
<evidence type="ECO:0000256" key="1">
    <source>
        <dbReference type="ARBA" id="ARBA00023015"/>
    </source>
</evidence>
<dbReference type="InterPro" id="IPR020449">
    <property type="entry name" value="Tscrpt_reg_AraC-type_HTH"/>
</dbReference>
<keyword evidence="7" id="KW-1185">Reference proteome</keyword>
<dbReference type="AlphaFoldDB" id="A0A4Y3QW36"/>
<name>A0A4Y3QW36_STRCI</name>
<dbReference type="SUPFAM" id="SSF51215">
    <property type="entry name" value="Regulatory protein AraC"/>
    <property type="match status" value="1"/>
</dbReference>
<dbReference type="PANTHER" id="PTHR43280">
    <property type="entry name" value="ARAC-FAMILY TRANSCRIPTIONAL REGULATOR"/>
    <property type="match status" value="1"/>
</dbReference>
<dbReference type="PRINTS" id="PR00032">
    <property type="entry name" value="HTHARAC"/>
</dbReference>
<proteinExistence type="predicted"/>
<dbReference type="InterPro" id="IPR003313">
    <property type="entry name" value="AraC-bd"/>
</dbReference>
<keyword evidence="2" id="KW-0238">DNA-binding</keyword>
<keyword evidence="3" id="KW-0804">Transcription</keyword>
<dbReference type="Gene3D" id="2.60.120.10">
    <property type="entry name" value="Jelly Rolls"/>
    <property type="match status" value="1"/>
</dbReference>
<protein>
    <submittedName>
        <fullName evidence="6">AraC family transcriptional regulator</fullName>
    </submittedName>
</protein>
<dbReference type="EMBL" id="BJMM01000007">
    <property type="protein sequence ID" value="GEB49575.1"/>
    <property type="molecule type" value="Genomic_DNA"/>
</dbReference>
<dbReference type="SMART" id="SM00342">
    <property type="entry name" value="HTH_ARAC"/>
    <property type="match status" value="1"/>
</dbReference>
<evidence type="ECO:0000313" key="6">
    <source>
        <dbReference type="EMBL" id="GEB49575.1"/>
    </source>
</evidence>
<dbReference type="GO" id="GO:0043565">
    <property type="term" value="F:sequence-specific DNA binding"/>
    <property type="evidence" value="ECO:0007669"/>
    <property type="project" value="InterPro"/>
</dbReference>
<dbReference type="Pfam" id="PF02311">
    <property type="entry name" value="AraC_binding"/>
    <property type="match status" value="1"/>
</dbReference>
<organism evidence="6 7">
    <name type="scientific">Streptomyces cacaoi</name>
    <dbReference type="NCBI Taxonomy" id="1898"/>
    <lineage>
        <taxon>Bacteria</taxon>
        <taxon>Bacillati</taxon>
        <taxon>Actinomycetota</taxon>
        <taxon>Actinomycetes</taxon>
        <taxon>Kitasatosporales</taxon>
        <taxon>Streptomycetaceae</taxon>
        <taxon>Streptomyces</taxon>
    </lineage>
</organism>
<dbReference type="InterPro" id="IPR037923">
    <property type="entry name" value="HTH-like"/>
</dbReference>
<feature type="region of interest" description="Disordered" evidence="4">
    <location>
        <begin position="295"/>
        <end position="322"/>
    </location>
</feature>
<dbReference type="InterPro" id="IPR014710">
    <property type="entry name" value="RmlC-like_jellyroll"/>
</dbReference>
<dbReference type="InterPro" id="IPR018060">
    <property type="entry name" value="HTH_AraC"/>
</dbReference>
<accession>A0A4Y3QW36</accession>
<dbReference type="SUPFAM" id="SSF46689">
    <property type="entry name" value="Homeodomain-like"/>
    <property type="match status" value="1"/>
</dbReference>